<evidence type="ECO:0000313" key="3">
    <source>
        <dbReference type="Proteomes" id="UP000535491"/>
    </source>
</evidence>
<sequence length="54" mass="5793">MWRALITTADPVRIGIGSAGNIIFIIANKPVHFQPFCIFLGSVGTFFIAIKAAS</sequence>
<evidence type="ECO:0000313" key="2">
    <source>
        <dbReference type="EMBL" id="MBA4493011.1"/>
    </source>
</evidence>
<dbReference type="RefSeq" id="WP_181750230.1">
    <property type="nucleotide sequence ID" value="NZ_JACEIQ010000001.1"/>
</dbReference>
<dbReference type="EMBL" id="JACEIQ010000001">
    <property type="protein sequence ID" value="MBA4493011.1"/>
    <property type="molecule type" value="Genomic_DNA"/>
</dbReference>
<reference evidence="2 3" key="1">
    <citation type="submission" date="2020-07" db="EMBL/GenBank/DDBJ databases">
        <authorList>
            <person name="Feng H."/>
        </authorList>
    </citation>
    <scope>NUCLEOTIDE SEQUENCE [LARGE SCALE GENOMIC DNA]</scope>
    <source>
        <strain evidence="3">s-10</strain>
    </source>
</reference>
<dbReference type="Proteomes" id="UP000535491">
    <property type="component" value="Unassembled WGS sequence"/>
</dbReference>
<feature type="transmembrane region" description="Helical" evidence="1">
    <location>
        <begin position="33"/>
        <end position="53"/>
    </location>
</feature>
<protein>
    <submittedName>
        <fullName evidence="2">Uncharacterized protein</fullName>
    </submittedName>
</protein>
<proteinExistence type="predicted"/>
<dbReference type="AlphaFoldDB" id="A0A7W1WN92"/>
<keyword evidence="1" id="KW-1133">Transmembrane helix</keyword>
<comment type="caution">
    <text evidence="2">The sequence shown here is derived from an EMBL/GenBank/DDBJ whole genome shotgun (WGS) entry which is preliminary data.</text>
</comment>
<keyword evidence="1" id="KW-0472">Membrane</keyword>
<name>A0A7W1WN92_9BACL</name>
<gene>
    <name evidence="2" type="ORF">H1191_01610</name>
</gene>
<feature type="transmembrane region" description="Helical" evidence="1">
    <location>
        <begin position="12"/>
        <end position="27"/>
    </location>
</feature>
<keyword evidence="1" id="KW-0812">Transmembrane</keyword>
<accession>A0A7W1WN92</accession>
<evidence type="ECO:0000256" key="1">
    <source>
        <dbReference type="SAM" id="Phobius"/>
    </source>
</evidence>
<keyword evidence="3" id="KW-1185">Reference proteome</keyword>
<organism evidence="2 3">
    <name type="scientific">Paenactinomyces guangxiensis</name>
    <dbReference type="NCBI Taxonomy" id="1490290"/>
    <lineage>
        <taxon>Bacteria</taxon>
        <taxon>Bacillati</taxon>
        <taxon>Bacillota</taxon>
        <taxon>Bacilli</taxon>
        <taxon>Bacillales</taxon>
        <taxon>Thermoactinomycetaceae</taxon>
        <taxon>Paenactinomyces</taxon>
    </lineage>
</organism>